<evidence type="ECO:0000259" key="3">
    <source>
        <dbReference type="PROSITE" id="PS51186"/>
    </source>
</evidence>
<feature type="domain" description="N-acetyltransferase" evidence="3">
    <location>
        <begin position="3"/>
        <end position="151"/>
    </location>
</feature>
<dbReference type="Proteomes" id="UP000643610">
    <property type="component" value="Unassembled WGS sequence"/>
</dbReference>
<dbReference type="SUPFAM" id="SSF55729">
    <property type="entry name" value="Acyl-CoA N-acyltransferases (Nat)"/>
    <property type="match status" value="1"/>
</dbReference>
<gene>
    <name evidence="4" type="ORF">H8K33_05970</name>
</gene>
<dbReference type="InterPro" id="IPR000182">
    <property type="entry name" value="GNAT_dom"/>
</dbReference>
<evidence type="ECO:0000313" key="5">
    <source>
        <dbReference type="Proteomes" id="UP000643610"/>
    </source>
</evidence>
<dbReference type="PROSITE" id="PS51186">
    <property type="entry name" value="GNAT"/>
    <property type="match status" value="1"/>
</dbReference>
<accession>A0ABR6XNR7</accession>
<keyword evidence="1" id="KW-0808">Transferase</keyword>
<dbReference type="PANTHER" id="PTHR43877:SF2">
    <property type="entry name" value="AMINOALKYLPHOSPHONATE N-ACETYLTRANSFERASE-RELATED"/>
    <property type="match status" value="1"/>
</dbReference>
<keyword evidence="5" id="KW-1185">Reference proteome</keyword>
<comment type="caution">
    <text evidence="4">The sequence shown here is derived from an EMBL/GenBank/DDBJ whole genome shotgun (WGS) entry which is preliminary data.</text>
</comment>
<evidence type="ECO:0000256" key="2">
    <source>
        <dbReference type="ARBA" id="ARBA00023315"/>
    </source>
</evidence>
<dbReference type="EMBL" id="JACOFU010000002">
    <property type="protein sequence ID" value="MBC3831046.1"/>
    <property type="molecule type" value="Genomic_DNA"/>
</dbReference>
<dbReference type="PANTHER" id="PTHR43877">
    <property type="entry name" value="AMINOALKYLPHOSPHONATE N-ACETYLTRANSFERASE-RELATED-RELATED"/>
    <property type="match status" value="1"/>
</dbReference>
<keyword evidence="2" id="KW-0012">Acyltransferase</keyword>
<reference evidence="4 5" key="1">
    <citation type="submission" date="2020-08" db="EMBL/GenBank/DDBJ databases">
        <title>Novel species isolated from subtropical streams in China.</title>
        <authorList>
            <person name="Lu H."/>
        </authorList>
    </citation>
    <scope>NUCLEOTIDE SEQUENCE [LARGE SCALE GENOMIC DNA]</scope>
    <source>
        <strain evidence="4 5">KCTC 52442</strain>
    </source>
</reference>
<protein>
    <submittedName>
        <fullName evidence="4">GNAT family N-acetyltransferase</fullName>
    </submittedName>
</protein>
<dbReference type="Gene3D" id="3.40.630.30">
    <property type="match status" value="1"/>
</dbReference>
<sequence length="158" mass="18171">MPFTIQQASVHDVDLIAPLFDAYRVFYQQASDLHLAKKFLHERLQQQQSNIFFAIDQTNQGLGFVQLYPSFSSVSAKRLWILNDLYVAESARRLGVARQLMLRARAFAIQTGAKGLFLETTHDNHQGQSLYESLGYLRNSEYYYFLDLQDQLVSPTDA</sequence>
<dbReference type="InterPro" id="IPR050832">
    <property type="entry name" value="Bact_Acetyltransf"/>
</dbReference>
<proteinExistence type="predicted"/>
<dbReference type="Pfam" id="PF00583">
    <property type="entry name" value="Acetyltransf_1"/>
    <property type="match status" value="1"/>
</dbReference>
<evidence type="ECO:0000313" key="4">
    <source>
        <dbReference type="EMBL" id="MBC3831046.1"/>
    </source>
</evidence>
<name>A0ABR6XNR7_9BURK</name>
<organism evidence="4 5">
    <name type="scientific">Undibacterium amnicola</name>
    <dbReference type="NCBI Taxonomy" id="1834038"/>
    <lineage>
        <taxon>Bacteria</taxon>
        <taxon>Pseudomonadati</taxon>
        <taxon>Pseudomonadota</taxon>
        <taxon>Betaproteobacteria</taxon>
        <taxon>Burkholderiales</taxon>
        <taxon>Oxalobacteraceae</taxon>
        <taxon>Undibacterium</taxon>
    </lineage>
</organism>
<dbReference type="CDD" id="cd04301">
    <property type="entry name" value="NAT_SF"/>
    <property type="match status" value="1"/>
</dbReference>
<dbReference type="InterPro" id="IPR016181">
    <property type="entry name" value="Acyl_CoA_acyltransferase"/>
</dbReference>
<evidence type="ECO:0000256" key="1">
    <source>
        <dbReference type="ARBA" id="ARBA00022679"/>
    </source>
</evidence>